<proteinExistence type="predicted"/>
<organism evidence="1 2">
    <name type="scientific">Mesohalobacter halotolerans</name>
    <dbReference type="NCBI Taxonomy" id="1883405"/>
    <lineage>
        <taxon>Bacteria</taxon>
        <taxon>Pseudomonadati</taxon>
        <taxon>Bacteroidota</taxon>
        <taxon>Flavobacteriia</taxon>
        <taxon>Flavobacteriales</taxon>
        <taxon>Flavobacteriaceae</taxon>
        <taxon>Mesohalobacter</taxon>
    </lineage>
</organism>
<dbReference type="AlphaFoldDB" id="A0A4U5TRM1"/>
<comment type="caution">
    <text evidence="1">The sequence shown here is derived from an EMBL/GenBank/DDBJ whole genome shotgun (WGS) entry which is preliminary data.</text>
</comment>
<keyword evidence="1" id="KW-0808">Transferase</keyword>
<sequence>MTKSTKTVICPLCHDQTHWFCDYFKTPKTFYRCPNCKAIFKSSNFFLDPELEKNRYRSHNNDVKDTRYQDFVSPITDAINKNFSKNALGLDYGCGTGPVASHVLEQQGFSVKLYDPYFYPDTSYENNTYDFIICCEVMEHFYMPDKEFSKLNNLLNHNGKLYCKTKMISDDFTVEAFKNWHYKNDPTHVFFYSPKTLKVICQKFGYKSVYYNDKLITFSA</sequence>
<dbReference type="GO" id="GO:0008168">
    <property type="term" value="F:methyltransferase activity"/>
    <property type="evidence" value="ECO:0007669"/>
    <property type="project" value="UniProtKB-KW"/>
</dbReference>
<dbReference type="Proteomes" id="UP000306552">
    <property type="component" value="Unassembled WGS sequence"/>
</dbReference>
<reference evidence="1 2" key="1">
    <citation type="submission" date="2019-04" db="EMBL/GenBank/DDBJ databases">
        <title>Psychroflexus halotolerans sp. nov., isolated from a marine solar saltern.</title>
        <authorList>
            <person name="Feng X."/>
        </authorList>
    </citation>
    <scope>NUCLEOTIDE SEQUENCE [LARGE SCALE GENOMIC DNA]</scope>
    <source>
        <strain evidence="1 2">WDS2C27</strain>
    </source>
</reference>
<dbReference type="SUPFAM" id="SSF53335">
    <property type="entry name" value="S-adenosyl-L-methionine-dependent methyltransferases"/>
    <property type="match status" value="1"/>
</dbReference>
<dbReference type="EMBL" id="SWMU01000002">
    <property type="protein sequence ID" value="TKS56756.1"/>
    <property type="molecule type" value="Genomic_DNA"/>
</dbReference>
<name>A0A4U5TRM1_9FLAO</name>
<evidence type="ECO:0000313" key="2">
    <source>
        <dbReference type="Proteomes" id="UP000306552"/>
    </source>
</evidence>
<gene>
    <name evidence="1" type="ORF">FCN74_06930</name>
</gene>
<dbReference type="Gene3D" id="3.40.50.150">
    <property type="entry name" value="Vaccinia Virus protein VP39"/>
    <property type="match status" value="2"/>
</dbReference>
<accession>A0A4U5TRM1</accession>
<dbReference type="InterPro" id="IPR029063">
    <property type="entry name" value="SAM-dependent_MTases_sf"/>
</dbReference>
<dbReference type="OrthoDB" id="9816564at2"/>
<dbReference type="Pfam" id="PF13489">
    <property type="entry name" value="Methyltransf_23"/>
    <property type="match status" value="1"/>
</dbReference>
<keyword evidence="1" id="KW-0489">Methyltransferase</keyword>
<dbReference type="GO" id="GO:0032259">
    <property type="term" value="P:methylation"/>
    <property type="evidence" value="ECO:0007669"/>
    <property type="project" value="UniProtKB-KW"/>
</dbReference>
<dbReference type="RefSeq" id="WP_138931858.1">
    <property type="nucleotide sequence ID" value="NZ_SWMU01000002.1"/>
</dbReference>
<protein>
    <submittedName>
        <fullName evidence="1">Class I SAM-dependent methyltransferase</fullName>
    </submittedName>
</protein>
<keyword evidence="2" id="KW-1185">Reference proteome</keyword>
<evidence type="ECO:0000313" key="1">
    <source>
        <dbReference type="EMBL" id="TKS56756.1"/>
    </source>
</evidence>